<evidence type="ECO:0000313" key="2">
    <source>
        <dbReference type="Proteomes" id="UP001358193"/>
    </source>
</evidence>
<sequence>MNKKYSILTYIFNGYEILHEIQYPQEDVEYICVTDDPNLKSETWTVICDHDLDGLSPFDKCYKVRFNPWKYVSTDICIRIDGSIGVNNMPDNIVSLFNKYNYDCAIIVHPYRYNFIAEYEQWIRYRDYPLFNAIKCMGYMADEGYDFNYKGLLEQNLVIQRKNDINKKIDAITFDTLKKLGNNGSIERLDQIITSFVLQHVIKEENINCLFMHEQILMNSPFFTWYMHNSNDINWGAYDPKNIEQANKGYFFNKMQNLLYINYKN</sequence>
<protein>
    <recommendedName>
        <fullName evidence="3">Glycosyltransferase</fullName>
    </recommendedName>
</protein>
<evidence type="ECO:0000313" key="1">
    <source>
        <dbReference type="EMBL" id="WQJ53639.1"/>
    </source>
</evidence>
<keyword evidence="2" id="KW-1185">Reference proteome</keyword>
<proteinExistence type="predicted"/>
<reference evidence="1 2" key="1">
    <citation type="submission" date="2023-11" db="EMBL/GenBank/DDBJ databases">
        <authorList>
            <person name="Cook R."/>
            <person name="Crisci M."/>
            <person name="Pye H."/>
            <person name="Adriaenssens E."/>
            <person name="Santini J."/>
        </authorList>
    </citation>
    <scope>NUCLEOTIDE SEQUENCE [LARGE SCALE GENOMIC DNA]</scope>
    <source>
        <strain evidence="1">Lak_Megaphage_Sonny</strain>
    </source>
</reference>
<dbReference type="EMBL" id="OR769223">
    <property type="protein sequence ID" value="WQJ53639.1"/>
    <property type="molecule type" value="Genomic_DNA"/>
</dbReference>
<accession>A0ABZ0Z3M0</accession>
<name>A0ABZ0Z3M0_9CAUD</name>
<dbReference type="Proteomes" id="UP001358193">
    <property type="component" value="Segment"/>
</dbReference>
<organism evidence="1 2">
    <name type="scientific">phage Lak_Megaphage_Sonny</name>
    <dbReference type="NCBI Taxonomy" id="3109229"/>
    <lineage>
        <taxon>Viruses</taxon>
        <taxon>Duplodnaviria</taxon>
        <taxon>Heunggongvirae</taxon>
        <taxon>Uroviricota</taxon>
        <taxon>Caudoviricetes</taxon>
        <taxon>Caudoviricetes code 15 clade</taxon>
    </lineage>
</organism>
<evidence type="ECO:0008006" key="3">
    <source>
        <dbReference type="Google" id="ProtNLM"/>
    </source>
</evidence>